<dbReference type="KEGG" id="eff:skT53_05430"/>
<dbReference type="EMBL" id="AP023366">
    <property type="protein sequence ID" value="BCJ85558.1"/>
    <property type="molecule type" value="Genomic_DNA"/>
</dbReference>
<organism evidence="4 5">
    <name type="scientific">Effusibacillus dendaii</name>
    <dbReference type="NCBI Taxonomy" id="2743772"/>
    <lineage>
        <taxon>Bacteria</taxon>
        <taxon>Bacillati</taxon>
        <taxon>Bacillota</taxon>
        <taxon>Bacilli</taxon>
        <taxon>Bacillales</taxon>
        <taxon>Alicyclobacillaceae</taxon>
        <taxon>Effusibacillus</taxon>
    </lineage>
</organism>
<gene>
    <name evidence="4" type="primary">phnK</name>
    <name evidence="4" type="ORF">skT53_05430</name>
</gene>
<protein>
    <submittedName>
        <fullName evidence="4">ABC transporter ATP-binding protein</fullName>
    </submittedName>
</protein>
<evidence type="ECO:0000256" key="2">
    <source>
        <dbReference type="ARBA" id="ARBA00022840"/>
    </source>
</evidence>
<dbReference type="RefSeq" id="WP_404828929.1">
    <property type="nucleotide sequence ID" value="NZ_AP023366.1"/>
</dbReference>
<dbReference type="AlphaFoldDB" id="A0A7I8D5X9"/>
<dbReference type="GO" id="GO:0019700">
    <property type="term" value="P:organic phosphonate catabolic process"/>
    <property type="evidence" value="ECO:0007669"/>
    <property type="project" value="TreeGrafter"/>
</dbReference>
<evidence type="ECO:0000313" key="4">
    <source>
        <dbReference type="EMBL" id="BCJ85558.1"/>
    </source>
</evidence>
<dbReference type="PROSITE" id="PS00211">
    <property type="entry name" value="ABC_TRANSPORTER_1"/>
    <property type="match status" value="1"/>
</dbReference>
<dbReference type="InterPro" id="IPR017871">
    <property type="entry name" value="ABC_transporter-like_CS"/>
</dbReference>
<dbReference type="InterPro" id="IPR012700">
    <property type="entry name" value="PhnK"/>
</dbReference>
<evidence type="ECO:0000313" key="5">
    <source>
        <dbReference type="Proteomes" id="UP000593802"/>
    </source>
</evidence>
<keyword evidence="1" id="KW-0547">Nucleotide-binding</keyword>
<evidence type="ECO:0000259" key="3">
    <source>
        <dbReference type="PROSITE" id="PS50893"/>
    </source>
</evidence>
<sequence>MNRRMAVPEQPLLRVRNVSKIYGRSCGECMEGTGPERESNICPKCGSIVAGGPISFDVYPGEILCIVGESGSGKSTLIKSLYFDDTFSSGEVYLQNYEEGKTNLLALSSQKKRRVRNCLMGMVYQNPQLGLRLDFTSGGNNAEKLLTADWHHVGKIRERAQELLARTEIPIERMDDCPKNFSGGMQQRVQISKALANNPSLLLLDEVTTGLDVSVQARVLDLIRQIQRTLGITMIVVCHDFSVIRMLTNRTLVMKNGRVVEAGLTDQILEDPQHEYSQILINSML</sequence>
<dbReference type="SMART" id="SM00382">
    <property type="entry name" value="AAA"/>
    <property type="match status" value="1"/>
</dbReference>
<dbReference type="PANTHER" id="PTHR42764">
    <property type="entry name" value="PHOSPHONATES UTILIZATION ATP-BINDING PROTEIN PHNK-RELATED"/>
    <property type="match status" value="1"/>
</dbReference>
<accession>A0A7I8D5X9</accession>
<dbReference type="GO" id="GO:0016887">
    <property type="term" value="F:ATP hydrolysis activity"/>
    <property type="evidence" value="ECO:0007669"/>
    <property type="project" value="InterPro"/>
</dbReference>
<feature type="domain" description="ABC transporter" evidence="3">
    <location>
        <begin position="13"/>
        <end position="281"/>
    </location>
</feature>
<proteinExistence type="predicted"/>
<name>A0A7I8D5X9_9BACL</name>
<dbReference type="SUPFAM" id="SSF52540">
    <property type="entry name" value="P-loop containing nucleoside triphosphate hydrolases"/>
    <property type="match status" value="1"/>
</dbReference>
<dbReference type="PANTHER" id="PTHR42764:SF1">
    <property type="entry name" value="PHOSPHONATES UTILIZATION ATP-BINDING PROTEIN PHNK-RELATED"/>
    <property type="match status" value="1"/>
</dbReference>
<keyword evidence="2 4" id="KW-0067">ATP-binding</keyword>
<evidence type="ECO:0000256" key="1">
    <source>
        <dbReference type="ARBA" id="ARBA00022741"/>
    </source>
</evidence>
<dbReference type="Proteomes" id="UP000593802">
    <property type="component" value="Chromosome"/>
</dbReference>
<dbReference type="Pfam" id="PF00005">
    <property type="entry name" value="ABC_tran"/>
    <property type="match status" value="1"/>
</dbReference>
<dbReference type="GO" id="GO:0005524">
    <property type="term" value="F:ATP binding"/>
    <property type="evidence" value="ECO:0007669"/>
    <property type="project" value="UniProtKB-KW"/>
</dbReference>
<dbReference type="InterPro" id="IPR003439">
    <property type="entry name" value="ABC_transporter-like_ATP-bd"/>
</dbReference>
<reference evidence="4 5" key="1">
    <citation type="submission" date="2020-08" db="EMBL/GenBank/DDBJ databases">
        <title>Complete Genome Sequence of Effusibacillus dendaii Strain skT53, Isolated from Farmland soil.</title>
        <authorList>
            <person name="Konishi T."/>
            <person name="Kawasaki H."/>
        </authorList>
    </citation>
    <scope>NUCLEOTIDE SEQUENCE [LARGE SCALE GENOMIC DNA]</scope>
    <source>
        <strain evidence="5">skT53</strain>
    </source>
</reference>
<keyword evidence="5" id="KW-1185">Reference proteome</keyword>
<dbReference type="Gene3D" id="3.40.50.300">
    <property type="entry name" value="P-loop containing nucleotide triphosphate hydrolases"/>
    <property type="match status" value="1"/>
</dbReference>
<dbReference type="InterPro" id="IPR027417">
    <property type="entry name" value="P-loop_NTPase"/>
</dbReference>
<dbReference type="PIRSF" id="PIRSF037116">
    <property type="entry name" value="CP_lyase_PhnK"/>
    <property type="match status" value="1"/>
</dbReference>
<dbReference type="PROSITE" id="PS50893">
    <property type="entry name" value="ABC_TRANSPORTER_2"/>
    <property type="match status" value="1"/>
</dbReference>
<dbReference type="InterPro" id="IPR003593">
    <property type="entry name" value="AAA+_ATPase"/>
</dbReference>